<evidence type="ECO:0000313" key="3">
    <source>
        <dbReference type="Proteomes" id="UP001190700"/>
    </source>
</evidence>
<comment type="caution">
    <text evidence="2">The sequence shown here is derived from an EMBL/GenBank/DDBJ whole genome shotgun (WGS) entry which is preliminary data.</text>
</comment>
<proteinExistence type="predicted"/>
<reference evidence="2 3" key="1">
    <citation type="journal article" date="2015" name="Genome Biol. Evol.">
        <title>Comparative Genomics of a Bacterivorous Green Alga Reveals Evolutionary Causalities and Consequences of Phago-Mixotrophic Mode of Nutrition.</title>
        <authorList>
            <person name="Burns J.A."/>
            <person name="Paasch A."/>
            <person name="Narechania A."/>
            <person name="Kim E."/>
        </authorList>
    </citation>
    <scope>NUCLEOTIDE SEQUENCE [LARGE SCALE GENOMIC DNA]</scope>
    <source>
        <strain evidence="2 3">PLY_AMNH</strain>
    </source>
</reference>
<keyword evidence="3" id="KW-1185">Reference proteome</keyword>
<feature type="coiled-coil region" evidence="1">
    <location>
        <begin position="188"/>
        <end position="259"/>
    </location>
</feature>
<name>A0AAE0KRR9_9CHLO</name>
<evidence type="ECO:0000256" key="1">
    <source>
        <dbReference type="SAM" id="Coils"/>
    </source>
</evidence>
<gene>
    <name evidence="2" type="ORF">CYMTET_32617</name>
</gene>
<keyword evidence="1" id="KW-0175">Coiled coil</keyword>
<organism evidence="2 3">
    <name type="scientific">Cymbomonas tetramitiformis</name>
    <dbReference type="NCBI Taxonomy" id="36881"/>
    <lineage>
        <taxon>Eukaryota</taxon>
        <taxon>Viridiplantae</taxon>
        <taxon>Chlorophyta</taxon>
        <taxon>Pyramimonadophyceae</taxon>
        <taxon>Pyramimonadales</taxon>
        <taxon>Pyramimonadaceae</taxon>
        <taxon>Cymbomonas</taxon>
    </lineage>
</organism>
<feature type="non-terminal residue" evidence="2">
    <location>
        <position position="1"/>
    </location>
</feature>
<accession>A0AAE0KRR9</accession>
<protein>
    <submittedName>
        <fullName evidence="2">Uncharacterized protein</fullName>
    </submittedName>
</protein>
<feature type="non-terminal residue" evidence="2">
    <location>
        <position position="337"/>
    </location>
</feature>
<dbReference type="EMBL" id="LGRX02019610">
    <property type="protein sequence ID" value="KAK3258333.1"/>
    <property type="molecule type" value="Genomic_DNA"/>
</dbReference>
<dbReference type="AlphaFoldDB" id="A0AAE0KRR9"/>
<sequence>VGRRVAQSRLWELSRAGAWQELLEALNSDFMWRTTSDRGAGPCAASTPTSTAALLDEPPLGLFPMARVLEGSRQGLKVSRSALSETLPPLPPPGLRRGWCTRSVAAQWCTSQIGGDEGVLSKQLDSLEAGWRASERALHANRTHVKAMMDTNRRQHTAWDAHMADVDAFQARLQWEREALDASESELRSRERALNESWQVQLQELEAEGTRLQQEFEEAEEQESQAHWVYADQLKLVKAQRVNQTLTALQLRREKLEEAGSLERESRKEESTVMLLQKEMHVEEQEAVVQSGAREHYELLNRMKDVLAVNRSRLNTKDKNIMDARNAEMLEGVIMDA</sequence>
<evidence type="ECO:0000313" key="2">
    <source>
        <dbReference type="EMBL" id="KAK3258333.1"/>
    </source>
</evidence>
<dbReference type="Proteomes" id="UP001190700">
    <property type="component" value="Unassembled WGS sequence"/>
</dbReference>